<dbReference type="GeneID" id="54580853"/>
<reference evidence="1" key="1">
    <citation type="journal article" date="2020" name="Stud. Mycol.">
        <title>101 Dothideomycetes genomes: a test case for predicting lifestyles and emergence of pathogens.</title>
        <authorList>
            <person name="Haridas S."/>
            <person name="Albert R."/>
            <person name="Binder M."/>
            <person name="Bloem J."/>
            <person name="Labutti K."/>
            <person name="Salamov A."/>
            <person name="Andreopoulos B."/>
            <person name="Baker S."/>
            <person name="Barry K."/>
            <person name="Bills G."/>
            <person name="Bluhm B."/>
            <person name="Cannon C."/>
            <person name="Castanera R."/>
            <person name="Culley D."/>
            <person name="Daum C."/>
            <person name="Ezra D."/>
            <person name="Gonzalez J."/>
            <person name="Henrissat B."/>
            <person name="Kuo A."/>
            <person name="Liang C."/>
            <person name="Lipzen A."/>
            <person name="Lutzoni F."/>
            <person name="Magnuson J."/>
            <person name="Mondo S."/>
            <person name="Nolan M."/>
            <person name="Ohm R."/>
            <person name="Pangilinan J."/>
            <person name="Park H.-J."/>
            <person name="Ramirez L."/>
            <person name="Alfaro M."/>
            <person name="Sun H."/>
            <person name="Tritt A."/>
            <person name="Yoshinaga Y."/>
            <person name="Zwiers L.-H."/>
            <person name="Turgeon B."/>
            <person name="Goodwin S."/>
            <person name="Spatafora J."/>
            <person name="Crous P."/>
            <person name="Grigoriev I."/>
        </authorList>
    </citation>
    <scope>NUCLEOTIDE SEQUENCE</scope>
    <source>
        <strain evidence="1">CBS 122368</strain>
    </source>
</reference>
<accession>A0A6A6J0U5</accession>
<name>A0A6A6J0U5_9PLEO</name>
<gene>
    <name evidence="1" type="ORF">BU26DRAFT_513000</name>
</gene>
<proteinExistence type="predicted"/>
<keyword evidence="2" id="KW-1185">Reference proteome</keyword>
<sequence length="255" mass="28290">MPSNNSHERRSPTSRAEIILSNKANVGLLPTACPVAETAISGALSASAGIDMTGGLVNYIATRAANAQLDKIRRPMTDALKAMKLDSDTLAILSARIDKLEAWNWLMQCWKLDAHNEDPESVVQNGMPVREVKEVSVKVYDQLKEELPALRKKVQGFIDRGGKARERDAETSQLCGEFNSLSDRYKFLEENVDAVMALRRNEETEVFADVMEDLAHTCSKVGPCDCIAIQMNKDPNGPRTRRVEIAPGIWAWEGY</sequence>
<evidence type="ECO:0000313" key="2">
    <source>
        <dbReference type="Proteomes" id="UP000800094"/>
    </source>
</evidence>
<dbReference type="RefSeq" id="XP_033691142.1">
    <property type="nucleotide sequence ID" value="XM_033827523.1"/>
</dbReference>
<evidence type="ECO:0000313" key="1">
    <source>
        <dbReference type="EMBL" id="KAF2256138.1"/>
    </source>
</evidence>
<dbReference type="AlphaFoldDB" id="A0A6A6J0U5"/>
<protein>
    <submittedName>
        <fullName evidence="1">Uncharacterized protein</fullName>
    </submittedName>
</protein>
<dbReference type="Proteomes" id="UP000800094">
    <property type="component" value="Unassembled WGS sequence"/>
</dbReference>
<dbReference type="EMBL" id="ML987189">
    <property type="protein sequence ID" value="KAF2256138.1"/>
    <property type="molecule type" value="Genomic_DNA"/>
</dbReference>
<organism evidence="1 2">
    <name type="scientific">Trematosphaeria pertusa</name>
    <dbReference type="NCBI Taxonomy" id="390896"/>
    <lineage>
        <taxon>Eukaryota</taxon>
        <taxon>Fungi</taxon>
        <taxon>Dikarya</taxon>
        <taxon>Ascomycota</taxon>
        <taxon>Pezizomycotina</taxon>
        <taxon>Dothideomycetes</taxon>
        <taxon>Pleosporomycetidae</taxon>
        <taxon>Pleosporales</taxon>
        <taxon>Massarineae</taxon>
        <taxon>Trematosphaeriaceae</taxon>
        <taxon>Trematosphaeria</taxon>
    </lineage>
</organism>